<sequence length="601" mass="67492">MVNSCLMRTPSHAWECYKKGSVILFVSSNMSDQSYTYIAARLEVLKALKGAIGKTYTPTFEELELPPQRTLGDVAFPCFSLAQGLKRNPSEIATELAAKIGSKGVIQKVEARGPYVNFTFDMAKYGDQVVQQVLRMKENYGTWTIGHGRRVMIEYANFNTHKEVHIGHIRNMVVGHVAINLLRATGHDVVACSYINDLGNNVAKCLWAMQKFHEHEVPAKGDEINFLGRVYTEATYAAEENEEARAEISEIQRELEEKRGDWTKLWKTTRQWSIDAIYAIFKEMGIPIDVQYYESDLLEDTKRIVKRLQAEGIAVESQGAIIVDLEEEGLGASLLVKTDGTHLYNAKDLALAERKSSDYDLDRSAIVVDKRQSLAMQQLFATLKLMGRDIPYEHLSYDFVTLPEGAMSSRKGNIIRFEELRDLLRDAALKETRERHNEWSEKQVRNTASAIGYAAMIYAMAKQDPNKEIVFSIDEAVAFEGVSGPYLLYTASRIQSLMKKAGVKPAFDAAVIDSPEAEDVVDHLARFPIVLRESATYLALADVPQFAFDLAQSFSRYYASTRILDPENNVSTAGRLALCEAVLITLTNTLAIMHITPVDHM</sequence>
<dbReference type="AlphaFoldDB" id="A0A2H0RL39"/>
<protein>
    <recommendedName>
        <fullName evidence="2 9">Arginine--tRNA ligase</fullName>
        <ecNumber evidence="2 9">6.1.1.19</ecNumber>
    </recommendedName>
</protein>
<organism evidence="14 15">
    <name type="scientific">Candidatus Uhrbacteria bacterium CG10_big_fil_rev_8_21_14_0_10_50_16</name>
    <dbReference type="NCBI Taxonomy" id="1975039"/>
    <lineage>
        <taxon>Bacteria</taxon>
        <taxon>Candidatus Uhriibacteriota</taxon>
    </lineage>
</organism>
<dbReference type="Gene3D" id="3.30.1360.70">
    <property type="entry name" value="Arginyl tRNA synthetase N-terminal domain"/>
    <property type="match status" value="1"/>
</dbReference>
<dbReference type="InterPro" id="IPR036695">
    <property type="entry name" value="Arg-tRNA-synth_N_sf"/>
</dbReference>
<evidence type="ECO:0000313" key="15">
    <source>
        <dbReference type="Proteomes" id="UP000230084"/>
    </source>
</evidence>
<evidence type="ECO:0000259" key="13">
    <source>
        <dbReference type="SMART" id="SM01016"/>
    </source>
</evidence>
<name>A0A2H0RL39_9BACT</name>
<evidence type="ECO:0000256" key="1">
    <source>
        <dbReference type="ARBA" id="ARBA00005594"/>
    </source>
</evidence>
<evidence type="ECO:0000256" key="2">
    <source>
        <dbReference type="ARBA" id="ARBA00012837"/>
    </source>
</evidence>
<dbReference type="PANTHER" id="PTHR11956:SF5">
    <property type="entry name" value="ARGININE--TRNA LIGASE, CYTOPLASMIC"/>
    <property type="match status" value="1"/>
</dbReference>
<dbReference type="EC" id="6.1.1.19" evidence="2 9"/>
<dbReference type="InterPro" id="IPR001278">
    <property type="entry name" value="Arg-tRNA-ligase"/>
</dbReference>
<keyword evidence="11" id="KW-0175">Coiled coil</keyword>
<evidence type="ECO:0000256" key="5">
    <source>
        <dbReference type="ARBA" id="ARBA00022840"/>
    </source>
</evidence>
<evidence type="ECO:0000259" key="12">
    <source>
        <dbReference type="SMART" id="SM00836"/>
    </source>
</evidence>
<feature type="domain" description="Arginyl tRNA synthetase N-terminal" evidence="13">
    <location>
        <begin position="38"/>
        <end position="120"/>
    </location>
</feature>
<dbReference type="GO" id="GO:0005737">
    <property type="term" value="C:cytoplasm"/>
    <property type="evidence" value="ECO:0007669"/>
    <property type="project" value="UniProtKB-UniRule"/>
</dbReference>
<dbReference type="SUPFAM" id="SSF47323">
    <property type="entry name" value="Anticodon-binding domain of a subclass of class I aminoacyl-tRNA synthetases"/>
    <property type="match status" value="1"/>
</dbReference>
<dbReference type="PRINTS" id="PR01038">
    <property type="entry name" value="TRNASYNTHARG"/>
</dbReference>
<dbReference type="Gene3D" id="3.40.50.620">
    <property type="entry name" value="HUPs"/>
    <property type="match status" value="1"/>
</dbReference>
<evidence type="ECO:0000256" key="9">
    <source>
        <dbReference type="NCBIfam" id="TIGR00456"/>
    </source>
</evidence>
<dbReference type="InterPro" id="IPR008909">
    <property type="entry name" value="DALR_anticod-bd"/>
</dbReference>
<dbReference type="GO" id="GO:0006420">
    <property type="term" value="P:arginyl-tRNA aminoacylation"/>
    <property type="evidence" value="ECO:0007669"/>
    <property type="project" value="UniProtKB-UniRule"/>
</dbReference>
<dbReference type="NCBIfam" id="TIGR00456">
    <property type="entry name" value="argS"/>
    <property type="match status" value="1"/>
</dbReference>
<reference evidence="14 15" key="1">
    <citation type="submission" date="2017-09" db="EMBL/GenBank/DDBJ databases">
        <title>Depth-based differentiation of microbial function through sediment-hosted aquifers and enrichment of novel symbionts in the deep terrestrial subsurface.</title>
        <authorList>
            <person name="Probst A.J."/>
            <person name="Ladd B."/>
            <person name="Jarett J.K."/>
            <person name="Geller-Mcgrath D.E."/>
            <person name="Sieber C.M."/>
            <person name="Emerson J.B."/>
            <person name="Anantharaman K."/>
            <person name="Thomas B.C."/>
            <person name="Malmstrom R."/>
            <person name="Stieglmeier M."/>
            <person name="Klingl A."/>
            <person name="Woyke T."/>
            <person name="Ryan C.M."/>
            <person name="Banfield J.F."/>
        </authorList>
    </citation>
    <scope>NUCLEOTIDE SEQUENCE [LARGE SCALE GENOMIC DNA]</scope>
    <source>
        <strain evidence="14">CG10_big_fil_rev_8_21_14_0_10_50_16</strain>
    </source>
</reference>
<dbReference type="GO" id="GO:0005524">
    <property type="term" value="F:ATP binding"/>
    <property type="evidence" value="ECO:0007669"/>
    <property type="project" value="UniProtKB-KW"/>
</dbReference>
<dbReference type="Proteomes" id="UP000230084">
    <property type="component" value="Unassembled WGS sequence"/>
</dbReference>
<feature type="domain" description="DALR anticodon binding" evidence="12">
    <location>
        <begin position="487"/>
        <end position="601"/>
    </location>
</feature>
<evidence type="ECO:0000256" key="8">
    <source>
        <dbReference type="ARBA" id="ARBA00049339"/>
    </source>
</evidence>
<accession>A0A2H0RL39</accession>
<comment type="similarity">
    <text evidence="1 10">Belongs to the class-I aminoacyl-tRNA synthetase family.</text>
</comment>
<dbReference type="SUPFAM" id="SSF52374">
    <property type="entry name" value="Nucleotidylyl transferase"/>
    <property type="match status" value="1"/>
</dbReference>
<dbReference type="Pfam" id="PF05746">
    <property type="entry name" value="DALR_1"/>
    <property type="match status" value="1"/>
</dbReference>
<dbReference type="EMBL" id="PCYM01000010">
    <property type="protein sequence ID" value="PIR47262.1"/>
    <property type="molecule type" value="Genomic_DNA"/>
</dbReference>
<evidence type="ECO:0000256" key="6">
    <source>
        <dbReference type="ARBA" id="ARBA00022917"/>
    </source>
</evidence>
<gene>
    <name evidence="14" type="primary">argS</name>
    <name evidence="14" type="ORF">COV06_04220</name>
</gene>
<dbReference type="InterPro" id="IPR009080">
    <property type="entry name" value="tRNAsynth_Ia_anticodon-bd"/>
</dbReference>
<comment type="caution">
    <text evidence="14">The sequence shown here is derived from an EMBL/GenBank/DDBJ whole genome shotgun (WGS) entry which is preliminary data.</text>
</comment>
<evidence type="ECO:0000256" key="7">
    <source>
        <dbReference type="ARBA" id="ARBA00023146"/>
    </source>
</evidence>
<dbReference type="InterPro" id="IPR014729">
    <property type="entry name" value="Rossmann-like_a/b/a_fold"/>
</dbReference>
<evidence type="ECO:0000256" key="3">
    <source>
        <dbReference type="ARBA" id="ARBA00022598"/>
    </source>
</evidence>
<dbReference type="Pfam" id="PF00750">
    <property type="entry name" value="tRNA-synt_1d"/>
    <property type="match status" value="1"/>
</dbReference>
<keyword evidence="5 10" id="KW-0067">ATP-binding</keyword>
<keyword evidence="4 10" id="KW-0547">Nucleotide-binding</keyword>
<keyword evidence="6 10" id="KW-0648">Protein biosynthesis</keyword>
<comment type="catalytic activity">
    <reaction evidence="8">
        <text>tRNA(Arg) + L-arginine + ATP = L-arginyl-tRNA(Arg) + AMP + diphosphate</text>
        <dbReference type="Rhea" id="RHEA:20301"/>
        <dbReference type="Rhea" id="RHEA-COMP:9658"/>
        <dbReference type="Rhea" id="RHEA-COMP:9673"/>
        <dbReference type="ChEBI" id="CHEBI:30616"/>
        <dbReference type="ChEBI" id="CHEBI:32682"/>
        <dbReference type="ChEBI" id="CHEBI:33019"/>
        <dbReference type="ChEBI" id="CHEBI:78442"/>
        <dbReference type="ChEBI" id="CHEBI:78513"/>
        <dbReference type="ChEBI" id="CHEBI:456215"/>
        <dbReference type="EC" id="6.1.1.19"/>
    </reaction>
</comment>
<dbReference type="PANTHER" id="PTHR11956">
    <property type="entry name" value="ARGINYL-TRNA SYNTHETASE"/>
    <property type="match status" value="1"/>
</dbReference>
<evidence type="ECO:0000256" key="10">
    <source>
        <dbReference type="RuleBase" id="RU363038"/>
    </source>
</evidence>
<dbReference type="InterPro" id="IPR005148">
    <property type="entry name" value="Arg-tRNA-synth_N"/>
</dbReference>
<evidence type="ECO:0000256" key="11">
    <source>
        <dbReference type="SAM" id="Coils"/>
    </source>
</evidence>
<dbReference type="GO" id="GO:0004814">
    <property type="term" value="F:arginine-tRNA ligase activity"/>
    <property type="evidence" value="ECO:0007669"/>
    <property type="project" value="UniProtKB-UniRule"/>
</dbReference>
<feature type="coiled-coil region" evidence="11">
    <location>
        <begin position="234"/>
        <end position="261"/>
    </location>
</feature>
<evidence type="ECO:0000313" key="14">
    <source>
        <dbReference type="EMBL" id="PIR47262.1"/>
    </source>
</evidence>
<evidence type="ECO:0000256" key="4">
    <source>
        <dbReference type="ARBA" id="ARBA00022741"/>
    </source>
</evidence>
<dbReference type="Pfam" id="PF03485">
    <property type="entry name" value="Arg_tRNA_synt_N"/>
    <property type="match status" value="1"/>
</dbReference>
<dbReference type="Gene3D" id="1.10.730.10">
    <property type="entry name" value="Isoleucyl-tRNA Synthetase, Domain 1"/>
    <property type="match status" value="1"/>
</dbReference>
<keyword evidence="3 10" id="KW-0436">Ligase</keyword>
<dbReference type="SUPFAM" id="SSF55190">
    <property type="entry name" value="Arginyl-tRNA synthetase (ArgRS), N-terminal 'additional' domain"/>
    <property type="match status" value="1"/>
</dbReference>
<dbReference type="SMART" id="SM01016">
    <property type="entry name" value="Arg_tRNA_synt_N"/>
    <property type="match status" value="1"/>
</dbReference>
<dbReference type="InterPro" id="IPR035684">
    <property type="entry name" value="ArgRS_core"/>
</dbReference>
<dbReference type="SMART" id="SM00836">
    <property type="entry name" value="DALR_1"/>
    <property type="match status" value="1"/>
</dbReference>
<keyword evidence="7 10" id="KW-0030">Aminoacyl-tRNA synthetase</keyword>
<proteinExistence type="inferred from homology"/>